<name>A0A8T0UR50_PANVG</name>
<dbReference type="PANTHER" id="PTHR33454">
    <property type="entry name" value="PROLAMIN PPROL 14P"/>
    <property type="match status" value="1"/>
</dbReference>
<keyword evidence="7" id="KW-1185">Reference proteome</keyword>
<gene>
    <name evidence="6" type="ORF">PVAP13_3KG199754</name>
</gene>
<evidence type="ECO:0000256" key="4">
    <source>
        <dbReference type="ARBA" id="ARBA00023784"/>
    </source>
</evidence>
<dbReference type="Proteomes" id="UP000823388">
    <property type="component" value="Chromosome 3K"/>
</dbReference>
<dbReference type="PANTHER" id="PTHR33454:SF19">
    <property type="entry name" value="PROLAMIN PPROL 14P"/>
    <property type="match status" value="1"/>
</dbReference>
<dbReference type="InterPro" id="IPR016140">
    <property type="entry name" value="Bifunc_inhib/LTP/seed_store"/>
</dbReference>
<evidence type="ECO:0000256" key="2">
    <source>
        <dbReference type="ARBA" id="ARBA00022761"/>
    </source>
</evidence>
<evidence type="ECO:0000256" key="3">
    <source>
        <dbReference type="ARBA" id="ARBA00023129"/>
    </source>
</evidence>
<dbReference type="Pfam" id="PF13016">
    <property type="entry name" value="Gliadin"/>
    <property type="match status" value="1"/>
</dbReference>
<evidence type="ECO:0000313" key="7">
    <source>
        <dbReference type="Proteomes" id="UP000823388"/>
    </source>
</evidence>
<proteinExistence type="inferred from homology"/>
<dbReference type="GO" id="GO:0045735">
    <property type="term" value="F:nutrient reservoir activity"/>
    <property type="evidence" value="ECO:0007669"/>
    <property type="project" value="UniProtKB-KW"/>
</dbReference>
<reference evidence="6" key="1">
    <citation type="submission" date="2020-05" db="EMBL/GenBank/DDBJ databases">
        <title>WGS assembly of Panicum virgatum.</title>
        <authorList>
            <person name="Lovell J.T."/>
            <person name="Jenkins J."/>
            <person name="Shu S."/>
            <person name="Juenger T.E."/>
            <person name="Schmutz J."/>
        </authorList>
    </citation>
    <scope>NUCLEOTIDE SEQUENCE</scope>
    <source>
        <strain evidence="6">AP13</strain>
    </source>
</reference>
<keyword evidence="2" id="KW-0758">Storage protein</keyword>
<comment type="similarity">
    <text evidence="4">Belongs to the prolamin family.</text>
</comment>
<comment type="caution">
    <text evidence="6">The sequence shown here is derived from an EMBL/GenBank/DDBJ whole genome shotgun (WGS) entry which is preliminary data.</text>
</comment>
<dbReference type="EMBL" id="CM029041">
    <property type="protein sequence ID" value="KAG2625160.1"/>
    <property type="molecule type" value="Genomic_DNA"/>
</dbReference>
<keyword evidence="1" id="KW-0732">Signal</keyword>
<dbReference type="Gene3D" id="1.10.110.10">
    <property type="entry name" value="Plant lipid-transfer and hydrophobic proteins"/>
    <property type="match status" value="1"/>
</dbReference>
<organism evidence="6 7">
    <name type="scientific">Panicum virgatum</name>
    <name type="common">Blackwell switchgrass</name>
    <dbReference type="NCBI Taxonomy" id="38727"/>
    <lineage>
        <taxon>Eukaryota</taxon>
        <taxon>Viridiplantae</taxon>
        <taxon>Streptophyta</taxon>
        <taxon>Embryophyta</taxon>
        <taxon>Tracheophyta</taxon>
        <taxon>Spermatophyta</taxon>
        <taxon>Magnoliopsida</taxon>
        <taxon>Liliopsida</taxon>
        <taxon>Poales</taxon>
        <taxon>Poaceae</taxon>
        <taxon>PACMAD clade</taxon>
        <taxon>Panicoideae</taxon>
        <taxon>Panicodae</taxon>
        <taxon>Paniceae</taxon>
        <taxon>Panicinae</taxon>
        <taxon>Panicum</taxon>
        <taxon>Panicum sect. Hiantes</taxon>
    </lineage>
</organism>
<dbReference type="InterPro" id="IPR036312">
    <property type="entry name" value="Bifun_inhib/LTP/seed_sf"/>
</dbReference>
<dbReference type="SUPFAM" id="SSF47699">
    <property type="entry name" value="Bifunctional inhibitor/lipid-transfer protein/seed storage 2S albumin"/>
    <property type="match status" value="1"/>
</dbReference>
<evidence type="ECO:0000259" key="5">
    <source>
        <dbReference type="Pfam" id="PF13016"/>
    </source>
</evidence>
<protein>
    <recommendedName>
        <fullName evidence="5">Bifunctional inhibitor/plant lipid transfer protein/seed storage helical domain-containing protein</fullName>
    </recommendedName>
</protein>
<accession>A0A8T0UR50</accession>
<evidence type="ECO:0000256" key="1">
    <source>
        <dbReference type="ARBA" id="ARBA00022729"/>
    </source>
</evidence>
<sequence>MWQPSAVCQPLRHQCCLQLGLMDAMSRCQAMCGVAQSVVPQLQLQGAASGLYEPPAAALTMQQWRQLLPPPEAPMAVAQAAQDLLAMCGLYPLPS</sequence>
<dbReference type="AlphaFoldDB" id="A0A8T0UR50"/>
<keyword evidence="3" id="KW-0708">Seed storage protein</keyword>
<evidence type="ECO:0000313" key="6">
    <source>
        <dbReference type="EMBL" id="KAG2625160.1"/>
    </source>
</evidence>
<dbReference type="InterPro" id="IPR001954">
    <property type="entry name" value="Glia_glutenin"/>
</dbReference>
<feature type="domain" description="Bifunctional inhibitor/plant lipid transfer protein/seed storage helical" evidence="5">
    <location>
        <begin position="5"/>
        <end position="39"/>
    </location>
</feature>